<proteinExistence type="predicted"/>
<comment type="caution">
    <text evidence="2">The sequence shown here is derived from an EMBL/GenBank/DDBJ whole genome shotgun (WGS) entry which is preliminary data.</text>
</comment>
<organism evidence="2 3">
    <name type="scientific">Staphylococcus cohnii</name>
    <dbReference type="NCBI Taxonomy" id="29382"/>
    <lineage>
        <taxon>Bacteria</taxon>
        <taxon>Bacillati</taxon>
        <taxon>Bacillota</taxon>
        <taxon>Bacilli</taxon>
        <taxon>Bacillales</taxon>
        <taxon>Staphylococcaceae</taxon>
        <taxon>Staphylococcus</taxon>
        <taxon>Staphylococcus cohnii species complex</taxon>
    </lineage>
</organism>
<gene>
    <name evidence="2" type="ORF">P5X59_12290</name>
</gene>
<dbReference type="EMBL" id="JAROYR010000026">
    <property type="protein sequence ID" value="MDH5159056.1"/>
    <property type="molecule type" value="Genomic_DNA"/>
</dbReference>
<evidence type="ECO:0000259" key="1">
    <source>
        <dbReference type="PROSITE" id="PS51534"/>
    </source>
</evidence>
<dbReference type="InterPro" id="IPR000157">
    <property type="entry name" value="TIR_dom"/>
</dbReference>
<keyword evidence="2" id="KW-0675">Receptor</keyword>
<dbReference type="Pfam" id="PF13676">
    <property type="entry name" value="TIR_2"/>
    <property type="match status" value="1"/>
</dbReference>
<dbReference type="Proteomes" id="UP001159200">
    <property type="component" value="Unassembled WGS sequence"/>
</dbReference>
<evidence type="ECO:0000313" key="3">
    <source>
        <dbReference type="Proteomes" id="UP001159200"/>
    </source>
</evidence>
<dbReference type="Gene3D" id="3.40.50.10140">
    <property type="entry name" value="Toll/interleukin-1 receptor homology (TIR) domain"/>
    <property type="match status" value="1"/>
</dbReference>
<dbReference type="SUPFAM" id="SSF52200">
    <property type="entry name" value="Toll/Interleukin receptor TIR domain"/>
    <property type="match status" value="1"/>
</dbReference>
<sequence>MSKNNDVIQVSISYAHTNEDHKERVEFIARELMEEHGLEVKLDLWTFRKGQDLNKGMEQLTTNSDVVLIIGDENYVEKANERSGGVGRESVILSEKYFKKIKSETSKILYAYTDKDESGSPIIPNYMLGINSFDLTNEEKDFEKIEEIAREIYDLPVIEAPKRGVKPDYTKKNRMLSIRKVKSKAIIDKKLLNELIIDIKSELSELDSEFANYLDINVKRDFSRLKNLLTVWDEINQKVNKSNDIGYILQELIKTIKLDTNETDATSIFIRVAFVYSIAFGITSENFKLIDDLIKYDYSYDGRVFSYSELNLFTIVLFLEAESYATRKSYRGGYFEIEEQIIRDTELSIIDIIEADVFLEFVNLFYKEKDDEAKSNMDWAILDKDYSVIRKYIAEFKFLNSFKRVTTVNNLFTILNVNDLTEFKKIIESINKAKVFQIIEKDKIASQK</sequence>
<protein>
    <submittedName>
        <fullName evidence="2">Toll/interleukin-1 receptor domain-containing protein</fullName>
    </submittedName>
</protein>
<keyword evidence="3" id="KW-1185">Reference proteome</keyword>
<dbReference type="PROSITE" id="PS51534">
    <property type="entry name" value="SEFIR"/>
    <property type="match status" value="1"/>
</dbReference>
<name>A0ABT6J2U6_9STAP</name>
<dbReference type="InterPro" id="IPR013568">
    <property type="entry name" value="SEFIR_dom"/>
</dbReference>
<dbReference type="RefSeq" id="WP_069804857.1">
    <property type="nucleotide sequence ID" value="NZ_JAROYJ010000013.1"/>
</dbReference>
<reference evidence="2 3" key="1">
    <citation type="submission" date="2023-03" db="EMBL/GenBank/DDBJ databases">
        <title>Bacterial isolates from washroom surfaces on a university campus.</title>
        <authorList>
            <person name="Holman D.B."/>
            <person name="Gzyl K.E."/>
            <person name="Taheri A.E."/>
        </authorList>
    </citation>
    <scope>NUCLEOTIDE SEQUENCE [LARGE SCALE GENOMIC DNA]</scope>
    <source>
        <strain evidence="2 3">RD01</strain>
    </source>
</reference>
<feature type="domain" description="SEFIR" evidence="1">
    <location>
        <begin position="7"/>
        <end position="144"/>
    </location>
</feature>
<dbReference type="InterPro" id="IPR035897">
    <property type="entry name" value="Toll_tir_struct_dom_sf"/>
</dbReference>
<evidence type="ECO:0000313" key="2">
    <source>
        <dbReference type="EMBL" id="MDH5159056.1"/>
    </source>
</evidence>
<accession>A0ABT6J2U6</accession>